<reference evidence="3" key="1">
    <citation type="journal article" date="2014" name="Proc. Natl. Acad. Sci. U.S.A.">
        <title>Extensive sampling of basidiomycete genomes demonstrates inadequacy of the white-rot/brown-rot paradigm for wood decay fungi.</title>
        <authorList>
            <person name="Riley R."/>
            <person name="Salamov A.A."/>
            <person name="Brown D.W."/>
            <person name="Nagy L.G."/>
            <person name="Floudas D."/>
            <person name="Held B.W."/>
            <person name="Levasseur A."/>
            <person name="Lombard V."/>
            <person name="Morin E."/>
            <person name="Otillar R."/>
            <person name="Lindquist E.A."/>
            <person name="Sun H."/>
            <person name="LaButti K.M."/>
            <person name="Schmutz J."/>
            <person name="Jabbour D."/>
            <person name="Luo H."/>
            <person name="Baker S.E."/>
            <person name="Pisabarro A.G."/>
            <person name="Walton J.D."/>
            <person name="Blanchette R.A."/>
            <person name="Henrissat B."/>
            <person name="Martin F."/>
            <person name="Cullen D."/>
            <person name="Hibbett D.S."/>
            <person name="Grigoriev I.V."/>
        </authorList>
    </citation>
    <scope>NUCLEOTIDE SEQUENCE [LARGE SCALE GENOMIC DNA]</scope>
    <source>
        <strain evidence="3">PC15</strain>
    </source>
</reference>
<name>A0A067N5E2_PLEO1</name>
<dbReference type="InParanoid" id="A0A067N5E2"/>
<dbReference type="SUPFAM" id="SSF81383">
    <property type="entry name" value="F-box domain"/>
    <property type="match status" value="1"/>
</dbReference>
<dbReference type="Pfam" id="PF12937">
    <property type="entry name" value="F-box-like"/>
    <property type="match status" value="1"/>
</dbReference>
<organism evidence="2 3">
    <name type="scientific">Pleurotus ostreatus (strain PC15)</name>
    <name type="common">Oyster mushroom</name>
    <dbReference type="NCBI Taxonomy" id="1137138"/>
    <lineage>
        <taxon>Eukaryota</taxon>
        <taxon>Fungi</taxon>
        <taxon>Dikarya</taxon>
        <taxon>Basidiomycota</taxon>
        <taxon>Agaricomycotina</taxon>
        <taxon>Agaricomycetes</taxon>
        <taxon>Agaricomycetidae</taxon>
        <taxon>Agaricales</taxon>
        <taxon>Pleurotineae</taxon>
        <taxon>Pleurotaceae</taxon>
        <taxon>Pleurotus</taxon>
    </lineage>
</organism>
<dbReference type="InterPro" id="IPR036047">
    <property type="entry name" value="F-box-like_dom_sf"/>
</dbReference>
<dbReference type="AlphaFoldDB" id="A0A067N5E2"/>
<accession>A0A067N5E2</accession>
<dbReference type="InterPro" id="IPR001810">
    <property type="entry name" value="F-box_dom"/>
</dbReference>
<evidence type="ECO:0000313" key="3">
    <source>
        <dbReference type="Proteomes" id="UP000027073"/>
    </source>
</evidence>
<gene>
    <name evidence="2" type="ORF">PLEOSDRAFT_1108702</name>
</gene>
<proteinExistence type="predicted"/>
<feature type="domain" description="F-box" evidence="1">
    <location>
        <begin position="3"/>
        <end position="50"/>
    </location>
</feature>
<dbReference type="CDD" id="cd09917">
    <property type="entry name" value="F-box_SF"/>
    <property type="match status" value="1"/>
</dbReference>
<protein>
    <recommendedName>
        <fullName evidence="1">F-box domain-containing protein</fullName>
    </recommendedName>
</protein>
<dbReference type="VEuPathDB" id="FungiDB:PLEOSDRAFT_1108702"/>
<dbReference type="HOGENOM" id="CLU_039084_0_0_1"/>
<dbReference type="Proteomes" id="UP000027073">
    <property type="component" value="Unassembled WGS sequence"/>
</dbReference>
<evidence type="ECO:0000313" key="2">
    <source>
        <dbReference type="EMBL" id="KDQ23069.1"/>
    </source>
</evidence>
<sequence>MVAKLPIELVRLIVTFVREDNNSHETLAACSVVCRSWNDICLDYLFKSIIIHHESLTRLCYTASHISECIHNLCVSFDNQDCFANDWNFILNSNPESWGRFKNLRTLCLENGIAPLTDYRPSPLSVTTFLLAAPCLKELTFRGWTFARASAIQFMLELSSKTLEQLSFDGVSFQEDHECIAPPIRMDSLRRLGFPPRCHPRIECPNLQSLIVRIEGRERWVIPSWVPSGLHDLTLHATARDPIPDLGKNIQPVHFMVNLCGPVTYFRFMNWVRVCVDRLPFPDRLRRLTINIEKYLFGSEVCYPQPRDYENILQVLQQIRGRGVLEHIDLKVTIRIEEIIATPDWTNEQRREVKKLKQGLGPLFEANILHVAFALHRCFDGPEEDEILMGWDGCTVDGGLTLRQHH</sequence>
<evidence type="ECO:0000259" key="1">
    <source>
        <dbReference type="Pfam" id="PF12937"/>
    </source>
</evidence>
<dbReference type="EMBL" id="KL198013">
    <property type="protein sequence ID" value="KDQ23069.1"/>
    <property type="molecule type" value="Genomic_DNA"/>
</dbReference>